<dbReference type="AlphaFoldDB" id="A0A4Y2CAI6"/>
<proteinExistence type="predicted"/>
<protein>
    <submittedName>
        <fullName evidence="1">Uncharacterized protein</fullName>
    </submittedName>
</protein>
<gene>
    <name evidence="1" type="ORF">AVEN_127462_1</name>
</gene>
<evidence type="ECO:0000313" key="1">
    <source>
        <dbReference type="EMBL" id="GBM00345.1"/>
    </source>
</evidence>
<dbReference type="Proteomes" id="UP000499080">
    <property type="component" value="Unassembled WGS sequence"/>
</dbReference>
<sequence>MIMKTMLVYVNHVNKLYTLYHFILFIRGRILQSHGKGIDFAGPFQGQMFFLPGDSFSKWLEEKRLSSGSATSKATIKAMREIFATHGISGHELRNPIMVASIPQKNVRTSFQKIEYGIFLWRRIPDN</sequence>
<comment type="caution">
    <text evidence="1">The sequence shown here is derived from an EMBL/GenBank/DDBJ whole genome shotgun (WGS) entry which is preliminary data.</text>
</comment>
<organism evidence="1 2">
    <name type="scientific">Araneus ventricosus</name>
    <name type="common">Orbweaver spider</name>
    <name type="synonym">Epeira ventricosa</name>
    <dbReference type="NCBI Taxonomy" id="182803"/>
    <lineage>
        <taxon>Eukaryota</taxon>
        <taxon>Metazoa</taxon>
        <taxon>Ecdysozoa</taxon>
        <taxon>Arthropoda</taxon>
        <taxon>Chelicerata</taxon>
        <taxon>Arachnida</taxon>
        <taxon>Araneae</taxon>
        <taxon>Araneomorphae</taxon>
        <taxon>Entelegynae</taxon>
        <taxon>Araneoidea</taxon>
        <taxon>Araneidae</taxon>
        <taxon>Araneus</taxon>
    </lineage>
</organism>
<reference evidence="1 2" key="1">
    <citation type="journal article" date="2019" name="Sci. Rep.">
        <title>Orb-weaving spider Araneus ventricosus genome elucidates the spidroin gene catalogue.</title>
        <authorList>
            <person name="Kono N."/>
            <person name="Nakamura H."/>
            <person name="Ohtoshi R."/>
            <person name="Moran D.A.P."/>
            <person name="Shinohara A."/>
            <person name="Yoshida Y."/>
            <person name="Fujiwara M."/>
            <person name="Mori M."/>
            <person name="Tomita M."/>
            <person name="Arakawa K."/>
        </authorList>
    </citation>
    <scope>NUCLEOTIDE SEQUENCE [LARGE SCALE GENOMIC DNA]</scope>
</reference>
<dbReference type="EMBL" id="BGPR01238189">
    <property type="protein sequence ID" value="GBM00345.1"/>
    <property type="molecule type" value="Genomic_DNA"/>
</dbReference>
<accession>A0A4Y2CAI6</accession>
<name>A0A4Y2CAI6_ARAVE</name>
<keyword evidence="2" id="KW-1185">Reference proteome</keyword>
<evidence type="ECO:0000313" key="2">
    <source>
        <dbReference type="Proteomes" id="UP000499080"/>
    </source>
</evidence>